<keyword evidence="13" id="KW-1185">Reference proteome</keyword>
<proteinExistence type="predicted"/>
<evidence type="ECO:0000256" key="9">
    <source>
        <dbReference type="ARBA" id="ARBA00048679"/>
    </source>
</evidence>
<dbReference type="InterPro" id="IPR032872">
    <property type="entry name" value="WAK_assoc_C"/>
</dbReference>
<evidence type="ECO:0000259" key="10">
    <source>
        <dbReference type="Pfam" id="PF13947"/>
    </source>
</evidence>
<comment type="catalytic activity">
    <reaction evidence="8">
        <text>L-threonyl-[protein] + ATP = O-phospho-L-threonyl-[protein] + ADP + H(+)</text>
        <dbReference type="Rhea" id="RHEA:46608"/>
        <dbReference type="Rhea" id="RHEA-COMP:11060"/>
        <dbReference type="Rhea" id="RHEA-COMP:11605"/>
        <dbReference type="ChEBI" id="CHEBI:15378"/>
        <dbReference type="ChEBI" id="CHEBI:30013"/>
        <dbReference type="ChEBI" id="CHEBI:30616"/>
        <dbReference type="ChEBI" id="CHEBI:61977"/>
        <dbReference type="ChEBI" id="CHEBI:456216"/>
        <dbReference type="EC" id="2.7.11.1"/>
    </reaction>
</comment>
<keyword evidence="3" id="KW-0812">Transmembrane</keyword>
<dbReference type="Pfam" id="PF14380">
    <property type="entry name" value="WAK_assoc"/>
    <property type="match status" value="1"/>
</dbReference>
<evidence type="ECO:0000256" key="3">
    <source>
        <dbReference type="ARBA" id="ARBA00022692"/>
    </source>
</evidence>
<dbReference type="GO" id="GO:0016020">
    <property type="term" value="C:membrane"/>
    <property type="evidence" value="ECO:0007669"/>
    <property type="project" value="UniProtKB-SubCell"/>
</dbReference>
<keyword evidence="6" id="KW-0472">Membrane</keyword>
<dbReference type="EC" id="2.7.11.1" evidence="2"/>
<dbReference type="Pfam" id="PF13947">
    <property type="entry name" value="GUB_WAK_bind"/>
    <property type="match status" value="1"/>
</dbReference>
<dbReference type="GO" id="GO:0004674">
    <property type="term" value="F:protein serine/threonine kinase activity"/>
    <property type="evidence" value="ECO:0007669"/>
    <property type="project" value="UniProtKB-KW"/>
</dbReference>
<reference evidence="12 13" key="1">
    <citation type="journal article" date="2021" name="Commun. Biol.">
        <title>The genome of Shorea leprosula (Dipterocarpaceae) highlights the ecological relevance of drought in aseasonal tropical rainforests.</title>
        <authorList>
            <person name="Ng K.K.S."/>
            <person name="Kobayashi M.J."/>
            <person name="Fawcett J.A."/>
            <person name="Hatakeyama M."/>
            <person name="Paape T."/>
            <person name="Ng C.H."/>
            <person name="Ang C.C."/>
            <person name="Tnah L.H."/>
            <person name="Lee C.T."/>
            <person name="Nishiyama T."/>
            <person name="Sese J."/>
            <person name="O'Brien M.J."/>
            <person name="Copetti D."/>
            <person name="Mohd Noor M.I."/>
            <person name="Ong R.C."/>
            <person name="Putra M."/>
            <person name="Sireger I.Z."/>
            <person name="Indrioko S."/>
            <person name="Kosugi Y."/>
            <person name="Izuno A."/>
            <person name="Isagi Y."/>
            <person name="Lee S.L."/>
            <person name="Shimizu K.K."/>
        </authorList>
    </citation>
    <scope>NUCLEOTIDE SEQUENCE [LARGE SCALE GENOMIC DNA]</scope>
    <source>
        <strain evidence="12">214</strain>
    </source>
</reference>
<evidence type="ECO:0000256" key="6">
    <source>
        <dbReference type="ARBA" id="ARBA00023136"/>
    </source>
</evidence>
<evidence type="ECO:0000256" key="8">
    <source>
        <dbReference type="ARBA" id="ARBA00047899"/>
    </source>
</evidence>
<evidence type="ECO:0000256" key="5">
    <source>
        <dbReference type="ARBA" id="ARBA00022989"/>
    </source>
</evidence>
<gene>
    <name evidence="12" type="ORF">SLEP1_g50572</name>
</gene>
<dbReference type="EMBL" id="BPVZ01000167">
    <property type="protein sequence ID" value="GKV43258.1"/>
    <property type="molecule type" value="Genomic_DNA"/>
</dbReference>
<feature type="domain" description="Wall-associated receptor kinase C-terminal" evidence="11">
    <location>
        <begin position="257"/>
        <end position="329"/>
    </location>
</feature>
<sequence>MINSFRVLISLTVAQSLYSVINSFLLPISCFLGSRLGSWIDFVCSDVSFILVNPIYQQWSAPSTEHRTPATFDIQISNQNFYIMIEVNHYLYLAQMEILIISYSNDDDDQQYLTCNSTYNCEILKDIGYPFWGNGRSQFCGYQGFELLCEERQYSTMDVDGQKFLVLDISRSAAATMTIAPTGIWGQDACPKKFIDISLSQSLFTLAPSAQNLSFFYGCPPQTDHIPVRNKFNYTINGSSQDAYFVDKSLLRINPPNLTKCNISISLPVNQMAVEALLIGNEGVGIALNEGFDVPYTSVIMTCSACQNSGGRCGSNITSLEFLCLCPDQPYPRMCLKPGTHVYSFHMNKMFLLIVFLYVILDLKHPKINVLLDEFIECNRSASFECGRQGTFYYPFWNENTPEPEYCHPLGFHLKDCEKDVPTIDFGPDGLFLLQDANPSDYTLMIAPMNPETYVCPEAPQYRTLPPIFLKFSETNTNLTLFYNCTAPPPPSWVLLGNKIEVCGPMTATDSSLRIIGRNLRRMMTTSAVHY</sequence>
<accession>A0AAV5M1D4</accession>
<comment type="caution">
    <text evidence="12">The sequence shown here is derived from an EMBL/GenBank/DDBJ whole genome shotgun (WGS) entry which is preliminary data.</text>
</comment>
<feature type="domain" description="Wall-associated receptor kinase galacturonan-binding" evidence="10">
    <location>
        <begin position="115"/>
        <end position="179"/>
    </location>
</feature>
<comment type="subcellular location">
    <subcellularLocation>
        <location evidence="1">Membrane</location>
        <topology evidence="1">Single-pass membrane protein</topology>
    </subcellularLocation>
</comment>
<dbReference type="AlphaFoldDB" id="A0AAV5M1D4"/>
<comment type="catalytic activity">
    <reaction evidence="9">
        <text>L-seryl-[protein] + ATP = O-phospho-L-seryl-[protein] + ADP + H(+)</text>
        <dbReference type="Rhea" id="RHEA:17989"/>
        <dbReference type="Rhea" id="RHEA-COMP:9863"/>
        <dbReference type="Rhea" id="RHEA-COMP:11604"/>
        <dbReference type="ChEBI" id="CHEBI:15378"/>
        <dbReference type="ChEBI" id="CHEBI:29999"/>
        <dbReference type="ChEBI" id="CHEBI:30616"/>
        <dbReference type="ChEBI" id="CHEBI:83421"/>
        <dbReference type="ChEBI" id="CHEBI:456216"/>
        <dbReference type="EC" id="2.7.11.1"/>
    </reaction>
</comment>
<keyword evidence="5" id="KW-1133">Transmembrane helix</keyword>
<evidence type="ECO:0000256" key="4">
    <source>
        <dbReference type="ARBA" id="ARBA00022729"/>
    </source>
</evidence>
<evidence type="ECO:0000259" key="11">
    <source>
        <dbReference type="Pfam" id="PF14380"/>
    </source>
</evidence>
<evidence type="ECO:0000313" key="13">
    <source>
        <dbReference type="Proteomes" id="UP001054252"/>
    </source>
</evidence>
<dbReference type="GO" id="GO:0030247">
    <property type="term" value="F:polysaccharide binding"/>
    <property type="evidence" value="ECO:0007669"/>
    <property type="project" value="InterPro"/>
</dbReference>
<dbReference type="PANTHER" id="PTHR33138">
    <property type="entry name" value="OS01G0690200 PROTEIN"/>
    <property type="match status" value="1"/>
</dbReference>
<keyword evidence="7" id="KW-0325">Glycoprotein</keyword>
<evidence type="ECO:0000256" key="7">
    <source>
        <dbReference type="ARBA" id="ARBA00023180"/>
    </source>
</evidence>
<protein>
    <recommendedName>
        <fullName evidence="2">non-specific serine/threonine protein kinase</fullName>
        <ecNumber evidence="2">2.7.11.1</ecNumber>
    </recommendedName>
</protein>
<dbReference type="PANTHER" id="PTHR33138:SF85">
    <property type="entry name" value="LEAF RUST 10 DISEASE-RESISTANCE LOCUS RECEPTOR-LIKE PROTEIN KINASE-LIKE 2.7 ISOFORM X1"/>
    <property type="match status" value="1"/>
</dbReference>
<name>A0AAV5M1D4_9ROSI</name>
<keyword evidence="4" id="KW-0732">Signal</keyword>
<evidence type="ECO:0000256" key="1">
    <source>
        <dbReference type="ARBA" id="ARBA00004167"/>
    </source>
</evidence>
<evidence type="ECO:0000256" key="2">
    <source>
        <dbReference type="ARBA" id="ARBA00012513"/>
    </source>
</evidence>
<evidence type="ECO:0000313" key="12">
    <source>
        <dbReference type="EMBL" id="GKV43258.1"/>
    </source>
</evidence>
<organism evidence="12 13">
    <name type="scientific">Rubroshorea leprosula</name>
    <dbReference type="NCBI Taxonomy" id="152421"/>
    <lineage>
        <taxon>Eukaryota</taxon>
        <taxon>Viridiplantae</taxon>
        <taxon>Streptophyta</taxon>
        <taxon>Embryophyta</taxon>
        <taxon>Tracheophyta</taxon>
        <taxon>Spermatophyta</taxon>
        <taxon>Magnoliopsida</taxon>
        <taxon>eudicotyledons</taxon>
        <taxon>Gunneridae</taxon>
        <taxon>Pentapetalae</taxon>
        <taxon>rosids</taxon>
        <taxon>malvids</taxon>
        <taxon>Malvales</taxon>
        <taxon>Dipterocarpaceae</taxon>
        <taxon>Rubroshorea</taxon>
    </lineage>
</organism>
<dbReference type="InterPro" id="IPR025287">
    <property type="entry name" value="WAK_GUB"/>
</dbReference>
<dbReference type="Proteomes" id="UP001054252">
    <property type="component" value="Unassembled WGS sequence"/>
</dbReference>